<evidence type="ECO:0000259" key="6">
    <source>
        <dbReference type="PROSITE" id="PS50110"/>
    </source>
</evidence>
<comment type="caution">
    <text evidence="5">Lacks conserved residue(s) required for the propagation of feature annotation.</text>
</comment>
<dbReference type="Gene3D" id="3.40.50.2300">
    <property type="match status" value="1"/>
</dbReference>
<feature type="domain" description="ANTAR" evidence="7">
    <location>
        <begin position="122"/>
        <end position="183"/>
    </location>
</feature>
<evidence type="ECO:0000256" key="3">
    <source>
        <dbReference type="ARBA" id="ARBA00022989"/>
    </source>
</evidence>
<name>A0ABN6PLI6_9BURK</name>
<evidence type="ECO:0000256" key="2">
    <source>
        <dbReference type="ARBA" id="ARBA00022692"/>
    </source>
</evidence>
<evidence type="ECO:0000256" key="5">
    <source>
        <dbReference type="PROSITE-ProRule" id="PRU00169"/>
    </source>
</evidence>
<evidence type="ECO:0000259" key="7">
    <source>
        <dbReference type="PROSITE" id="PS50921"/>
    </source>
</evidence>
<dbReference type="SUPFAM" id="SSF52172">
    <property type="entry name" value="CheY-like"/>
    <property type="match status" value="1"/>
</dbReference>
<accession>A0ABN6PLI6</accession>
<feature type="domain" description="Response regulatory" evidence="6">
    <location>
        <begin position="3"/>
        <end position="116"/>
    </location>
</feature>
<keyword evidence="2" id="KW-0812">Transmembrane</keyword>
<reference evidence="8" key="1">
    <citation type="submission" date="2022-04" db="EMBL/GenBank/DDBJ databases">
        <title>Whole genome sequence of Sphaerotilus sp. FB-5.</title>
        <authorList>
            <person name="Takeda M."/>
            <person name="Narihara S."/>
            <person name="Akimoto M."/>
            <person name="Akimoto R."/>
            <person name="Nishiyashiki S."/>
            <person name="Murakami T."/>
        </authorList>
    </citation>
    <scope>NUCLEOTIDE SEQUENCE</scope>
    <source>
        <strain evidence="8">FB-5</strain>
    </source>
</reference>
<dbReference type="Pfam" id="PF13675">
    <property type="entry name" value="PilJ"/>
    <property type="match status" value="2"/>
</dbReference>
<evidence type="ECO:0008006" key="10">
    <source>
        <dbReference type="Google" id="ProtNLM"/>
    </source>
</evidence>
<dbReference type="Proteomes" id="UP001057498">
    <property type="component" value="Chromosome"/>
</dbReference>
<sequence length="419" mass="45644">MIQVLVVAPSSPDVPSLVDDLEAMGYGVCARCPCTEMVREAVRHAPDVVLVWEPQPDEALFQALAWLAAAAPLPVLVFTSDVRAESMERSLAVGVDAWEVNGYAASRLRALLQYTLARSRHTRRLQEELQTLRRRFEERKLVDRAKGILMASRQVGEEEAFRLLRSASMHAKQRIGQVSQQLIDAAQYAEAINRAGRLRMLSQRIVKLYALLVAGVEQAASRALLADSRQQGEAIFLALDKGLSRPTFGDLLDAAAGSWSALRGLLDAPVLAETLAQVHRLGEALLVQAERLTAAVAATGHGPGLQVINVAGRQRMLAQRYAQQVLLGQLLPGPAPGREEVAQDFERGLAYLNGLPLSTAAIRDDLAAAQQAWERMRAGAVHADQAEGWVALAGASEELLERFDRLTGAYERSMQLLTG</sequence>
<evidence type="ECO:0000313" key="8">
    <source>
        <dbReference type="EMBL" id="BDI04897.1"/>
    </source>
</evidence>
<dbReference type="InterPro" id="IPR029095">
    <property type="entry name" value="NarX-like_N"/>
</dbReference>
<evidence type="ECO:0000256" key="4">
    <source>
        <dbReference type="ARBA" id="ARBA00023136"/>
    </source>
</evidence>
<proteinExistence type="predicted"/>
<dbReference type="Gene3D" id="1.10.10.10">
    <property type="entry name" value="Winged helix-like DNA-binding domain superfamily/Winged helix DNA-binding domain"/>
    <property type="match status" value="1"/>
</dbReference>
<dbReference type="InterPro" id="IPR011006">
    <property type="entry name" value="CheY-like_superfamily"/>
</dbReference>
<dbReference type="EMBL" id="AP025730">
    <property type="protein sequence ID" value="BDI04897.1"/>
    <property type="molecule type" value="Genomic_DNA"/>
</dbReference>
<dbReference type="PROSITE" id="PS50110">
    <property type="entry name" value="RESPONSE_REGULATORY"/>
    <property type="match status" value="1"/>
</dbReference>
<comment type="subcellular location">
    <subcellularLocation>
        <location evidence="1">Membrane</location>
        <topology evidence="1">Multi-pass membrane protein</topology>
    </subcellularLocation>
</comment>
<dbReference type="PROSITE" id="PS50921">
    <property type="entry name" value="ANTAR"/>
    <property type="match status" value="1"/>
</dbReference>
<gene>
    <name evidence="8" type="ORF">CATMQ487_18670</name>
</gene>
<dbReference type="SMART" id="SM01012">
    <property type="entry name" value="ANTAR"/>
    <property type="match status" value="1"/>
</dbReference>
<keyword evidence="9" id="KW-1185">Reference proteome</keyword>
<dbReference type="InterPro" id="IPR001789">
    <property type="entry name" value="Sig_transdc_resp-reg_receiver"/>
</dbReference>
<keyword evidence="3" id="KW-1133">Transmembrane helix</keyword>
<dbReference type="Pfam" id="PF03861">
    <property type="entry name" value="ANTAR"/>
    <property type="match status" value="1"/>
</dbReference>
<organism evidence="8 9">
    <name type="scientific">Sphaerotilus microaerophilus</name>
    <dbReference type="NCBI Taxonomy" id="2914710"/>
    <lineage>
        <taxon>Bacteria</taxon>
        <taxon>Pseudomonadati</taxon>
        <taxon>Pseudomonadota</taxon>
        <taxon>Betaproteobacteria</taxon>
        <taxon>Burkholderiales</taxon>
        <taxon>Sphaerotilaceae</taxon>
        <taxon>Sphaerotilus</taxon>
    </lineage>
</organism>
<keyword evidence="4" id="KW-0472">Membrane</keyword>
<dbReference type="InterPro" id="IPR005561">
    <property type="entry name" value="ANTAR"/>
</dbReference>
<dbReference type="RefSeq" id="WP_251972983.1">
    <property type="nucleotide sequence ID" value="NZ_AP025730.1"/>
</dbReference>
<dbReference type="InterPro" id="IPR036388">
    <property type="entry name" value="WH-like_DNA-bd_sf"/>
</dbReference>
<evidence type="ECO:0000313" key="9">
    <source>
        <dbReference type="Proteomes" id="UP001057498"/>
    </source>
</evidence>
<protein>
    <recommendedName>
        <fullName evidence="10">ANTAR domain-containing protein</fullName>
    </recommendedName>
</protein>
<evidence type="ECO:0000256" key="1">
    <source>
        <dbReference type="ARBA" id="ARBA00004141"/>
    </source>
</evidence>